<protein>
    <submittedName>
        <fullName evidence="1">Uncharacterized protein</fullName>
    </submittedName>
</protein>
<dbReference type="EMBL" id="LGHJ01000011">
    <property type="protein sequence ID" value="KPL76717.1"/>
    <property type="molecule type" value="Genomic_DNA"/>
</dbReference>
<dbReference type="Proteomes" id="UP000050514">
    <property type="component" value="Unassembled WGS sequence"/>
</dbReference>
<evidence type="ECO:0000313" key="2">
    <source>
        <dbReference type="Proteomes" id="UP000050514"/>
    </source>
</evidence>
<evidence type="ECO:0000313" key="1">
    <source>
        <dbReference type="EMBL" id="KPL76717.1"/>
    </source>
</evidence>
<gene>
    <name evidence="1" type="ORF">AC812_05270</name>
</gene>
<reference evidence="1 2" key="1">
    <citation type="submission" date="2015-07" db="EMBL/GenBank/DDBJ databases">
        <title>Draft genome of Bellilinea caldifistulae DSM 17877.</title>
        <authorList>
            <person name="Hemp J."/>
            <person name="Ward L.M."/>
            <person name="Pace L.A."/>
            <person name="Fischer W.W."/>
        </authorList>
    </citation>
    <scope>NUCLEOTIDE SEQUENCE [LARGE SCALE GENOMIC DNA]</scope>
    <source>
        <strain evidence="1 2">GOMI-1</strain>
    </source>
</reference>
<proteinExistence type="predicted"/>
<comment type="caution">
    <text evidence="1">The sequence shown here is derived from an EMBL/GenBank/DDBJ whole genome shotgun (WGS) entry which is preliminary data.</text>
</comment>
<sequence>MAFMDILNHPSLLERLSVEPVTRLFVSYEAVAPLDESHVQSLKRLFDLPGVLPVLIGAPPLDELRAALPLDGVLLAGRHGSVFHEPDEDPDRLGNHLQLSAYDPPAMRRALTGWVLANRSPSDVFAVYMGCAAFDLLAMQLIEQLNGWAVFSSRDCGSRLFNFKYFPATNILTQT</sequence>
<name>A0A0P6X2B3_9CHLR</name>
<organism evidence="1 2">
    <name type="scientific">Bellilinea caldifistulae</name>
    <dbReference type="NCBI Taxonomy" id="360411"/>
    <lineage>
        <taxon>Bacteria</taxon>
        <taxon>Bacillati</taxon>
        <taxon>Chloroflexota</taxon>
        <taxon>Anaerolineae</taxon>
        <taxon>Anaerolineales</taxon>
        <taxon>Anaerolineaceae</taxon>
        <taxon>Bellilinea</taxon>
    </lineage>
</organism>
<accession>A0A0P6X2B3</accession>
<dbReference type="AlphaFoldDB" id="A0A0P6X2B3"/>
<keyword evidence="2" id="KW-1185">Reference proteome</keyword>